<dbReference type="EMBL" id="BDDD01009180">
    <property type="protein sequence ID" value="GAV92232.1"/>
    <property type="molecule type" value="Genomic_DNA"/>
</dbReference>
<organism evidence="1 2">
    <name type="scientific">Cephalotus follicularis</name>
    <name type="common">Albany pitcher plant</name>
    <dbReference type="NCBI Taxonomy" id="3775"/>
    <lineage>
        <taxon>Eukaryota</taxon>
        <taxon>Viridiplantae</taxon>
        <taxon>Streptophyta</taxon>
        <taxon>Embryophyta</taxon>
        <taxon>Tracheophyta</taxon>
        <taxon>Spermatophyta</taxon>
        <taxon>Magnoliopsida</taxon>
        <taxon>eudicotyledons</taxon>
        <taxon>Gunneridae</taxon>
        <taxon>Pentapetalae</taxon>
        <taxon>rosids</taxon>
        <taxon>fabids</taxon>
        <taxon>Oxalidales</taxon>
        <taxon>Cephalotaceae</taxon>
        <taxon>Cephalotus</taxon>
    </lineage>
</organism>
<dbReference type="Proteomes" id="UP000187406">
    <property type="component" value="Unassembled WGS sequence"/>
</dbReference>
<sequence>MERLRAYVLEKRGLNRDSVGVADSIFDEESDKVDRIAITYLELAHDKMEYPKANVHDPLCEINLGTEANPIPTYISTLLKTKEKLQLCELLVELRDCFAWSYDEIPGLERRFVENRLPIKEGFRSYKQPPRRMTNEVTLKVRKKMSDSCRLNS</sequence>
<dbReference type="OrthoDB" id="1743187at2759"/>
<keyword evidence="2" id="KW-1185">Reference proteome</keyword>
<comment type="caution">
    <text evidence="1">The sequence shown here is derived from an EMBL/GenBank/DDBJ whole genome shotgun (WGS) entry which is preliminary data.</text>
</comment>
<evidence type="ECO:0000313" key="1">
    <source>
        <dbReference type="EMBL" id="GAV92232.1"/>
    </source>
</evidence>
<dbReference type="InParanoid" id="A0A1Q3DIH5"/>
<dbReference type="AlphaFoldDB" id="A0A1Q3DIH5"/>
<proteinExistence type="predicted"/>
<accession>A0A1Q3DIH5</accession>
<name>A0A1Q3DIH5_CEPFO</name>
<evidence type="ECO:0000313" key="2">
    <source>
        <dbReference type="Proteomes" id="UP000187406"/>
    </source>
</evidence>
<gene>
    <name evidence="1" type="ORF">CFOL_v3_35613</name>
</gene>
<reference evidence="2" key="1">
    <citation type="submission" date="2016-04" db="EMBL/GenBank/DDBJ databases">
        <title>Cephalotus genome sequencing.</title>
        <authorList>
            <person name="Fukushima K."/>
            <person name="Hasebe M."/>
            <person name="Fang X."/>
        </authorList>
    </citation>
    <scope>NUCLEOTIDE SEQUENCE [LARGE SCALE GENOMIC DNA]</scope>
    <source>
        <strain evidence="2">cv. St1</strain>
    </source>
</reference>
<protein>
    <submittedName>
        <fullName evidence="1">Uncharacterized protein</fullName>
    </submittedName>
</protein>